<evidence type="ECO:0000256" key="1">
    <source>
        <dbReference type="ARBA" id="ARBA00004325"/>
    </source>
</evidence>
<comment type="subcellular location">
    <subcellularLocation>
        <location evidence="1">Mitochondrion membrane</location>
    </subcellularLocation>
</comment>
<dbReference type="EMBL" id="IAAA01019474">
    <property type="protein sequence ID" value="LAA05673.1"/>
    <property type="molecule type" value="mRNA"/>
</dbReference>
<dbReference type="OrthoDB" id="6604018at2759"/>
<keyword evidence="3 5" id="KW-1133">Transmembrane helix</keyword>
<dbReference type="OMA" id="MMMRTRV"/>
<dbReference type="KEGG" id="ptep:107456619"/>
<evidence type="ECO:0000313" key="7">
    <source>
        <dbReference type="EMBL" id="LAA05673.1"/>
    </source>
</evidence>
<dbReference type="PROSITE" id="PS51503">
    <property type="entry name" value="HIG1"/>
    <property type="match status" value="1"/>
</dbReference>
<dbReference type="InterPro" id="IPR007667">
    <property type="entry name" value="Hypoxia_induced_domain"/>
</dbReference>
<dbReference type="RefSeq" id="XP_015930012.1">
    <property type="nucleotide sequence ID" value="XM_016074526.3"/>
</dbReference>
<name>A0A2L2YC02_PARTP</name>
<evidence type="ECO:0000256" key="5">
    <source>
        <dbReference type="SAM" id="Phobius"/>
    </source>
</evidence>
<dbReference type="Pfam" id="PF04588">
    <property type="entry name" value="HIG_1_N"/>
    <property type="match status" value="1"/>
</dbReference>
<evidence type="ECO:0000256" key="3">
    <source>
        <dbReference type="ARBA" id="ARBA00022989"/>
    </source>
</evidence>
<dbReference type="GeneID" id="107456619"/>
<accession>A0A2L2YC02</accession>
<feature type="transmembrane region" description="Helical" evidence="5">
    <location>
        <begin position="51"/>
        <end position="70"/>
    </location>
</feature>
<sequence length="109" mass="11901">MASNKFPSEADSSEKDRLEWLQTVEDLNEIRRSQGGGMRERMLSKIKENPLVPIGLVATTVALSCGLYAMKSGNKRRSQLMMRARIGAQGFTVAALIMGILVASGTKKT</sequence>
<evidence type="ECO:0000256" key="2">
    <source>
        <dbReference type="ARBA" id="ARBA00022692"/>
    </source>
</evidence>
<dbReference type="AlphaFoldDB" id="A0A2L2YC02"/>
<feature type="transmembrane region" description="Helical" evidence="5">
    <location>
        <begin position="82"/>
        <end position="103"/>
    </location>
</feature>
<keyword evidence="2 5" id="KW-0812">Transmembrane</keyword>
<dbReference type="InterPro" id="IPR050355">
    <property type="entry name" value="RCF1"/>
</dbReference>
<dbReference type="GO" id="GO:0097250">
    <property type="term" value="P:mitochondrial respirasome assembly"/>
    <property type="evidence" value="ECO:0007669"/>
    <property type="project" value="TreeGrafter"/>
</dbReference>
<keyword evidence="4 5" id="KW-0472">Membrane</keyword>
<evidence type="ECO:0000259" key="6">
    <source>
        <dbReference type="PROSITE" id="PS51503"/>
    </source>
</evidence>
<reference evidence="7" key="1">
    <citation type="journal article" date="2016" name="Mol. Ecol. Resour.">
        <title>Evaluation of the impact of RNA preservation methods of spiders for de novo transcriptome assembly.</title>
        <authorList>
            <person name="Kono N."/>
            <person name="Nakamura H."/>
            <person name="Ito Y."/>
            <person name="Tomita M."/>
            <person name="Arakawa K."/>
        </authorList>
    </citation>
    <scope>NUCLEOTIDE SEQUENCE</scope>
    <source>
        <tissue evidence="7">Whole body</tissue>
    </source>
</reference>
<dbReference type="PANTHER" id="PTHR12297">
    <property type="entry name" value="HYPOXIA-INDUCBILE GENE 1 HIG1 -RELATED"/>
    <property type="match status" value="1"/>
</dbReference>
<dbReference type="Gene3D" id="6.10.140.1320">
    <property type="match status" value="1"/>
</dbReference>
<dbReference type="PANTHER" id="PTHR12297:SF18">
    <property type="entry name" value="HIG1 DOMAIN FAMILY MEMBER 2A"/>
    <property type="match status" value="1"/>
</dbReference>
<feature type="domain" description="HIG1" evidence="6">
    <location>
        <begin position="23"/>
        <end position="109"/>
    </location>
</feature>
<evidence type="ECO:0000256" key="4">
    <source>
        <dbReference type="ARBA" id="ARBA00023136"/>
    </source>
</evidence>
<proteinExistence type="evidence at transcript level"/>
<dbReference type="GO" id="GO:0031966">
    <property type="term" value="C:mitochondrial membrane"/>
    <property type="evidence" value="ECO:0007669"/>
    <property type="project" value="UniProtKB-SubCell"/>
</dbReference>
<protein>
    <submittedName>
        <fullName evidence="7">HIG1 domain family member 2A</fullName>
    </submittedName>
</protein>
<organism evidence="7">
    <name type="scientific">Parasteatoda tepidariorum</name>
    <name type="common">Common house spider</name>
    <name type="synonym">Achaearanea tepidariorum</name>
    <dbReference type="NCBI Taxonomy" id="114398"/>
    <lineage>
        <taxon>Eukaryota</taxon>
        <taxon>Metazoa</taxon>
        <taxon>Ecdysozoa</taxon>
        <taxon>Arthropoda</taxon>
        <taxon>Chelicerata</taxon>
        <taxon>Arachnida</taxon>
        <taxon>Araneae</taxon>
        <taxon>Araneomorphae</taxon>
        <taxon>Entelegynae</taxon>
        <taxon>Araneoidea</taxon>
        <taxon>Theridiidae</taxon>
        <taxon>Parasteatoda</taxon>
    </lineage>
</organism>